<dbReference type="EMBL" id="AP014962">
    <property type="protein sequence ID" value="BAS96242.1"/>
    <property type="molecule type" value="Genomic_DNA"/>
</dbReference>
<sequence length="24" mass="3028">IGNLEPYHYNFSKFKIWHRYLNGM</sequence>
<protein>
    <submittedName>
        <fullName evidence="1">Os06g0156501 protein</fullName>
    </submittedName>
</protein>
<dbReference type="PaxDb" id="39947-A0A0P0WSK6"/>
<dbReference type="AlphaFoldDB" id="A0A0P0WSK6"/>
<reference evidence="1 2" key="3">
    <citation type="journal article" date="2013" name="Rice">
        <title>Improvement of the Oryza sativa Nipponbare reference genome using next generation sequence and optical map data.</title>
        <authorList>
            <person name="Kawahara Y."/>
            <person name="de la Bastide M."/>
            <person name="Hamilton J.P."/>
            <person name="Kanamori H."/>
            <person name="McCombie W.R."/>
            <person name="Ouyang S."/>
            <person name="Schwartz D.C."/>
            <person name="Tanaka T."/>
            <person name="Wu J."/>
            <person name="Zhou S."/>
            <person name="Childs K.L."/>
            <person name="Davidson R.M."/>
            <person name="Lin H."/>
            <person name="Quesada-Ocampo L."/>
            <person name="Vaillancourt B."/>
            <person name="Sakai H."/>
            <person name="Lee S.S."/>
            <person name="Kim J."/>
            <person name="Numa H."/>
            <person name="Itoh T."/>
            <person name="Buell C.R."/>
            <person name="Matsumoto T."/>
        </authorList>
    </citation>
    <scope>NUCLEOTIDE SEQUENCE [LARGE SCALE GENOMIC DNA]</scope>
    <source>
        <strain evidence="2">cv. Nipponbare</strain>
    </source>
</reference>
<name>A0A0P0WSK6_ORYSJ</name>
<dbReference type="Gramene" id="Os06t0156501-00">
    <property type="protein sequence ID" value="Os06t0156501-00"/>
    <property type="gene ID" value="Os06g0156501"/>
</dbReference>
<proteinExistence type="predicted"/>
<gene>
    <name evidence="1" type="ordered locus">Os06g0156501</name>
    <name evidence="1" type="ORF">OSNPB_060156501</name>
</gene>
<dbReference type="Proteomes" id="UP000059680">
    <property type="component" value="Chromosome 6"/>
</dbReference>
<organism evidence="1 2">
    <name type="scientific">Oryza sativa subsp. japonica</name>
    <name type="common">Rice</name>
    <dbReference type="NCBI Taxonomy" id="39947"/>
    <lineage>
        <taxon>Eukaryota</taxon>
        <taxon>Viridiplantae</taxon>
        <taxon>Streptophyta</taxon>
        <taxon>Embryophyta</taxon>
        <taxon>Tracheophyta</taxon>
        <taxon>Spermatophyta</taxon>
        <taxon>Magnoliopsida</taxon>
        <taxon>Liliopsida</taxon>
        <taxon>Poales</taxon>
        <taxon>Poaceae</taxon>
        <taxon>BOP clade</taxon>
        <taxon>Oryzoideae</taxon>
        <taxon>Oryzeae</taxon>
        <taxon>Oryzinae</taxon>
        <taxon>Oryza</taxon>
        <taxon>Oryza sativa</taxon>
    </lineage>
</organism>
<reference evidence="1 2" key="2">
    <citation type="journal article" date="2013" name="Plant Cell Physiol.">
        <title>Rice Annotation Project Database (RAP-DB): an integrative and interactive database for rice genomics.</title>
        <authorList>
            <person name="Sakai H."/>
            <person name="Lee S.S."/>
            <person name="Tanaka T."/>
            <person name="Numa H."/>
            <person name="Kim J."/>
            <person name="Kawahara Y."/>
            <person name="Wakimoto H."/>
            <person name="Yang C.C."/>
            <person name="Iwamoto M."/>
            <person name="Abe T."/>
            <person name="Yamada Y."/>
            <person name="Muto A."/>
            <person name="Inokuchi H."/>
            <person name="Ikemura T."/>
            <person name="Matsumoto T."/>
            <person name="Sasaki T."/>
            <person name="Itoh T."/>
        </authorList>
    </citation>
    <scope>NUCLEOTIDE SEQUENCE [LARGE SCALE GENOMIC DNA]</scope>
    <source>
        <strain evidence="2">cv. Nipponbare</strain>
    </source>
</reference>
<dbReference type="InParanoid" id="A0A0P0WSK6"/>
<reference evidence="2" key="1">
    <citation type="journal article" date="2005" name="Nature">
        <title>The map-based sequence of the rice genome.</title>
        <authorList>
            <consortium name="International rice genome sequencing project (IRGSP)"/>
            <person name="Matsumoto T."/>
            <person name="Wu J."/>
            <person name="Kanamori H."/>
            <person name="Katayose Y."/>
            <person name="Fujisawa M."/>
            <person name="Namiki N."/>
            <person name="Mizuno H."/>
            <person name="Yamamoto K."/>
            <person name="Antonio B.A."/>
            <person name="Baba T."/>
            <person name="Sakata K."/>
            <person name="Nagamura Y."/>
            <person name="Aoki H."/>
            <person name="Arikawa K."/>
            <person name="Arita K."/>
            <person name="Bito T."/>
            <person name="Chiden Y."/>
            <person name="Fujitsuka N."/>
            <person name="Fukunaka R."/>
            <person name="Hamada M."/>
            <person name="Harada C."/>
            <person name="Hayashi A."/>
            <person name="Hijishita S."/>
            <person name="Honda M."/>
            <person name="Hosokawa S."/>
            <person name="Ichikawa Y."/>
            <person name="Idonuma A."/>
            <person name="Iijima M."/>
            <person name="Ikeda M."/>
            <person name="Ikeno M."/>
            <person name="Ito K."/>
            <person name="Ito S."/>
            <person name="Ito T."/>
            <person name="Ito Y."/>
            <person name="Ito Y."/>
            <person name="Iwabuchi A."/>
            <person name="Kamiya K."/>
            <person name="Karasawa W."/>
            <person name="Kurita K."/>
            <person name="Katagiri S."/>
            <person name="Kikuta A."/>
            <person name="Kobayashi H."/>
            <person name="Kobayashi N."/>
            <person name="Machita K."/>
            <person name="Maehara T."/>
            <person name="Masukawa M."/>
            <person name="Mizubayashi T."/>
            <person name="Mukai Y."/>
            <person name="Nagasaki H."/>
            <person name="Nagata Y."/>
            <person name="Naito S."/>
            <person name="Nakashima M."/>
            <person name="Nakama Y."/>
            <person name="Nakamichi Y."/>
            <person name="Nakamura M."/>
            <person name="Meguro A."/>
            <person name="Negishi M."/>
            <person name="Ohta I."/>
            <person name="Ohta T."/>
            <person name="Okamoto M."/>
            <person name="Ono N."/>
            <person name="Saji S."/>
            <person name="Sakaguchi M."/>
            <person name="Sakai K."/>
            <person name="Shibata M."/>
            <person name="Shimokawa T."/>
            <person name="Song J."/>
            <person name="Takazaki Y."/>
            <person name="Terasawa K."/>
            <person name="Tsugane M."/>
            <person name="Tsuji K."/>
            <person name="Ueda S."/>
            <person name="Waki K."/>
            <person name="Yamagata H."/>
            <person name="Yamamoto M."/>
            <person name="Yamamoto S."/>
            <person name="Yamane H."/>
            <person name="Yoshiki S."/>
            <person name="Yoshihara R."/>
            <person name="Yukawa K."/>
            <person name="Zhong H."/>
            <person name="Yano M."/>
            <person name="Yuan Q."/>
            <person name="Ouyang S."/>
            <person name="Liu J."/>
            <person name="Jones K.M."/>
            <person name="Gansberger K."/>
            <person name="Moffat K."/>
            <person name="Hill J."/>
            <person name="Bera J."/>
            <person name="Fadrosh D."/>
            <person name="Jin S."/>
            <person name="Johri S."/>
            <person name="Kim M."/>
            <person name="Overton L."/>
            <person name="Reardon M."/>
            <person name="Tsitrin T."/>
            <person name="Vuong H."/>
            <person name="Weaver B."/>
            <person name="Ciecko A."/>
            <person name="Tallon L."/>
            <person name="Jackson J."/>
            <person name="Pai G."/>
            <person name="Aken S.V."/>
            <person name="Utterback T."/>
            <person name="Reidmuller S."/>
            <person name="Feldblyum T."/>
            <person name="Hsiao J."/>
            <person name="Zismann V."/>
            <person name="Iobst S."/>
            <person name="de Vazeille A.R."/>
            <person name="Buell C.R."/>
            <person name="Ying K."/>
            <person name="Li Y."/>
            <person name="Lu T."/>
            <person name="Huang Y."/>
            <person name="Zhao Q."/>
            <person name="Feng Q."/>
            <person name="Zhang L."/>
            <person name="Zhu J."/>
            <person name="Weng Q."/>
            <person name="Mu J."/>
            <person name="Lu Y."/>
            <person name="Fan D."/>
            <person name="Liu Y."/>
            <person name="Guan J."/>
            <person name="Zhang Y."/>
            <person name="Yu S."/>
            <person name="Liu X."/>
            <person name="Zhang Y."/>
            <person name="Hong G."/>
            <person name="Han B."/>
            <person name="Choisne N."/>
            <person name="Demange N."/>
            <person name="Orjeda G."/>
            <person name="Samain S."/>
            <person name="Cattolico L."/>
            <person name="Pelletier E."/>
            <person name="Couloux A."/>
            <person name="Segurens B."/>
            <person name="Wincker P."/>
            <person name="D'Hont A."/>
            <person name="Scarpelli C."/>
            <person name="Weissenbach J."/>
            <person name="Salanoubat M."/>
            <person name="Quetier F."/>
            <person name="Yu Y."/>
            <person name="Kim H.R."/>
            <person name="Rambo T."/>
            <person name="Currie J."/>
            <person name="Collura K."/>
            <person name="Luo M."/>
            <person name="Yang T."/>
            <person name="Ammiraju J.S.S."/>
            <person name="Engler F."/>
            <person name="Soderlund C."/>
            <person name="Wing R.A."/>
            <person name="Palmer L.E."/>
            <person name="de la Bastide M."/>
            <person name="Spiegel L."/>
            <person name="Nascimento L."/>
            <person name="Zutavern T."/>
            <person name="O'Shaughnessy A."/>
            <person name="Dike S."/>
            <person name="Dedhia N."/>
            <person name="Preston R."/>
            <person name="Balija V."/>
            <person name="McCombie W.R."/>
            <person name="Chow T."/>
            <person name="Chen H."/>
            <person name="Chung M."/>
            <person name="Chen C."/>
            <person name="Shaw J."/>
            <person name="Wu H."/>
            <person name="Hsiao K."/>
            <person name="Chao Y."/>
            <person name="Chu M."/>
            <person name="Cheng C."/>
            <person name="Hour A."/>
            <person name="Lee P."/>
            <person name="Lin S."/>
            <person name="Lin Y."/>
            <person name="Liou J."/>
            <person name="Liu S."/>
            <person name="Hsing Y."/>
            <person name="Raghuvanshi S."/>
            <person name="Mohanty A."/>
            <person name="Bharti A.K."/>
            <person name="Gaur A."/>
            <person name="Gupta V."/>
            <person name="Kumar D."/>
            <person name="Ravi V."/>
            <person name="Vij S."/>
            <person name="Kapur A."/>
            <person name="Khurana P."/>
            <person name="Khurana P."/>
            <person name="Khurana J.P."/>
            <person name="Tyagi A.K."/>
            <person name="Gaikwad K."/>
            <person name="Singh A."/>
            <person name="Dalal V."/>
            <person name="Srivastava S."/>
            <person name="Dixit A."/>
            <person name="Pal A.K."/>
            <person name="Ghazi I.A."/>
            <person name="Yadav M."/>
            <person name="Pandit A."/>
            <person name="Bhargava A."/>
            <person name="Sureshbabu K."/>
            <person name="Batra K."/>
            <person name="Sharma T.R."/>
            <person name="Mohapatra T."/>
            <person name="Singh N.K."/>
            <person name="Messing J."/>
            <person name="Nelson A.B."/>
            <person name="Fuks G."/>
            <person name="Kavchok S."/>
            <person name="Keizer G."/>
            <person name="Linton E."/>
            <person name="Llaca V."/>
            <person name="Song R."/>
            <person name="Tanyolac B."/>
            <person name="Young S."/>
            <person name="Ho-Il K."/>
            <person name="Hahn J.H."/>
            <person name="Sangsakoo G."/>
            <person name="Vanavichit A."/>
            <person name="de Mattos Luiz.A.T."/>
            <person name="Zimmer P.D."/>
            <person name="Malone G."/>
            <person name="Dellagostin O."/>
            <person name="de Oliveira A.C."/>
            <person name="Bevan M."/>
            <person name="Bancroft I."/>
            <person name="Minx P."/>
            <person name="Cordum H."/>
            <person name="Wilson R."/>
            <person name="Cheng Z."/>
            <person name="Jin W."/>
            <person name="Jiang J."/>
            <person name="Leong S.A."/>
            <person name="Iwama H."/>
            <person name="Gojobori T."/>
            <person name="Itoh T."/>
            <person name="Niimura Y."/>
            <person name="Fujii Y."/>
            <person name="Habara T."/>
            <person name="Sakai H."/>
            <person name="Sato Y."/>
            <person name="Wilson G."/>
            <person name="Kumar K."/>
            <person name="McCouch S."/>
            <person name="Juretic N."/>
            <person name="Hoen D."/>
            <person name="Wright S."/>
            <person name="Bruskiewich R."/>
            <person name="Bureau T."/>
            <person name="Miyao A."/>
            <person name="Hirochika H."/>
            <person name="Nishikawa T."/>
            <person name="Kadowaki K."/>
            <person name="Sugiura M."/>
            <person name="Burr B."/>
            <person name="Sasaki T."/>
        </authorList>
    </citation>
    <scope>NUCLEOTIDE SEQUENCE [LARGE SCALE GENOMIC DNA]</scope>
    <source>
        <strain evidence="2">cv. Nipponbare</strain>
    </source>
</reference>
<keyword evidence="2" id="KW-1185">Reference proteome</keyword>
<feature type="non-terminal residue" evidence="1">
    <location>
        <position position="1"/>
    </location>
</feature>
<accession>A0A0P0WSK6</accession>
<evidence type="ECO:0000313" key="2">
    <source>
        <dbReference type="Proteomes" id="UP000059680"/>
    </source>
</evidence>
<evidence type="ECO:0000313" key="1">
    <source>
        <dbReference type="EMBL" id="BAS96242.1"/>
    </source>
</evidence>